<keyword evidence="7 10" id="KW-0472">Membrane</keyword>
<dbReference type="Gene3D" id="2.60.120.430">
    <property type="entry name" value="Galactose-binding lectin"/>
    <property type="match status" value="1"/>
</dbReference>
<proteinExistence type="inferred from homology"/>
<dbReference type="InterPro" id="IPR021720">
    <property type="entry name" value="Malectin_dom"/>
</dbReference>
<evidence type="ECO:0000256" key="7">
    <source>
        <dbReference type="ARBA" id="ARBA00023136"/>
    </source>
</evidence>
<evidence type="ECO:0000256" key="1">
    <source>
        <dbReference type="ARBA" id="ARBA00004115"/>
    </source>
</evidence>
<protein>
    <recommendedName>
        <fullName evidence="12">Malectin domain-containing protein</fullName>
    </recommendedName>
</protein>
<dbReference type="PANTHER" id="PTHR13460:SF0">
    <property type="entry name" value="MALECTIN"/>
    <property type="match status" value="1"/>
</dbReference>
<evidence type="ECO:0000313" key="13">
    <source>
        <dbReference type="EMBL" id="OII76807.1"/>
    </source>
</evidence>
<dbReference type="GO" id="GO:0005789">
    <property type="term" value="C:endoplasmic reticulum membrane"/>
    <property type="evidence" value="ECO:0007669"/>
    <property type="project" value="UniProtKB-SubCell"/>
</dbReference>
<gene>
    <name evidence="13" type="ORF">cand_024840</name>
</gene>
<dbReference type="AlphaFoldDB" id="A0A1J4MRW0"/>
<dbReference type="Proteomes" id="UP000186804">
    <property type="component" value="Unassembled WGS sequence"/>
</dbReference>
<comment type="similarity">
    <text evidence="2">Belongs to the malectin family.</text>
</comment>
<keyword evidence="6 10" id="KW-1133">Transmembrane helix</keyword>
<feature type="transmembrane region" description="Helical" evidence="10">
    <location>
        <begin position="264"/>
        <end position="283"/>
    </location>
</feature>
<sequence length="284" mass="32422">MKFLSIIVYFLYICIKPSLSSNVIYAVNCGGPAHYSKYEDIQYKDDRGYNGGKINESGRKFSPFPYLKDDKVYQTQRYTTENSLQYILDLDQLNPGKFVIVLKLSEVTFKEVGKNLFGISVGNILYSQGLDIFSIVGFGTPLEVYIECEYYENGKITLNDVEITNGYSAEEKKLILALIRIKEDPKINAIVVYQGNLEEIPKIEKSEFNSNLERMLVNKFEEAQKMIIDDEILGEYLYFNNNKIDTSYLSIFDSICRLILTKSGLVTSIILVITLVKIGLIICK</sequence>
<comment type="caution">
    <text evidence="13">The sequence shown here is derived from an EMBL/GenBank/DDBJ whole genome shotgun (WGS) entry which is preliminary data.</text>
</comment>
<dbReference type="EMBL" id="LRBS01000050">
    <property type="protein sequence ID" value="OII76807.1"/>
    <property type="molecule type" value="Genomic_DNA"/>
</dbReference>
<organism evidence="13 14">
    <name type="scientific">Cryptosporidium andersoni</name>
    <dbReference type="NCBI Taxonomy" id="117008"/>
    <lineage>
        <taxon>Eukaryota</taxon>
        <taxon>Sar</taxon>
        <taxon>Alveolata</taxon>
        <taxon>Apicomplexa</taxon>
        <taxon>Conoidasida</taxon>
        <taxon>Coccidia</taxon>
        <taxon>Eucoccidiorida</taxon>
        <taxon>Eimeriorina</taxon>
        <taxon>Cryptosporidiidae</taxon>
        <taxon>Cryptosporidium</taxon>
    </lineage>
</organism>
<keyword evidence="4 11" id="KW-0732">Signal</keyword>
<evidence type="ECO:0000256" key="3">
    <source>
        <dbReference type="ARBA" id="ARBA00022692"/>
    </source>
</evidence>
<evidence type="ECO:0000259" key="12">
    <source>
        <dbReference type="Pfam" id="PF11721"/>
    </source>
</evidence>
<keyword evidence="8" id="KW-0325">Glycoprotein</keyword>
<evidence type="ECO:0000313" key="14">
    <source>
        <dbReference type="Proteomes" id="UP000186804"/>
    </source>
</evidence>
<feature type="chain" id="PRO_5012498324" description="Malectin domain-containing protein" evidence="11">
    <location>
        <begin position="21"/>
        <end position="284"/>
    </location>
</feature>
<dbReference type="RefSeq" id="XP_067068653.1">
    <property type="nucleotide sequence ID" value="XM_067212714.1"/>
</dbReference>
<dbReference type="VEuPathDB" id="CryptoDB:cand_024840"/>
<feature type="signal peptide" evidence="11">
    <location>
        <begin position="1"/>
        <end position="20"/>
    </location>
</feature>
<dbReference type="Pfam" id="PF11721">
    <property type="entry name" value="Malectin"/>
    <property type="match status" value="1"/>
</dbReference>
<comment type="subcellular location">
    <subcellularLocation>
        <location evidence="1">Endoplasmic reticulum membrane</location>
        <topology evidence="1">Single-pass type I membrane protein</topology>
    </subcellularLocation>
</comment>
<dbReference type="GeneID" id="92366668"/>
<dbReference type="OrthoDB" id="10013439at2759"/>
<evidence type="ECO:0000256" key="10">
    <source>
        <dbReference type="SAM" id="Phobius"/>
    </source>
</evidence>
<keyword evidence="5" id="KW-0256">Endoplasmic reticulum</keyword>
<evidence type="ECO:0000256" key="4">
    <source>
        <dbReference type="ARBA" id="ARBA00022729"/>
    </source>
</evidence>
<reference evidence="13 14" key="1">
    <citation type="submission" date="2016-10" db="EMBL/GenBank/DDBJ databases">
        <title>Reductive evolution of mitochondrial metabolism and differential evolution of invasion-related proteins in Cryptosporidium.</title>
        <authorList>
            <person name="Liu S."/>
            <person name="Roellig D.M."/>
            <person name="Guo Y."/>
            <person name="Li N."/>
            <person name="Frace M.A."/>
            <person name="Tang K."/>
            <person name="Zhang L."/>
            <person name="Feng Y."/>
            <person name="Xiao L."/>
        </authorList>
    </citation>
    <scope>NUCLEOTIDE SEQUENCE [LARGE SCALE GENOMIC DNA]</scope>
    <source>
        <strain evidence="13">30847</strain>
    </source>
</reference>
<feature type="domain" description="Malectin" evidence="12">
    <location>
        <begin position="23"/>
        <end position="190"/>
    </location>
</feature>
<dbReference type="InterPro" id="IPR039155">
    <property type="entry name" value="MLEC"/>
</dbReference>
<evidence type="ECO:0000256" key="11">
    <source>
        <dbReference type="SAM" id="SignalP"/>
    </source>
</evidence>
<evidence type="ECO:0000256" key="5">
    <source>
        <dbReference type="ARBA" id="ARBA00022824"/>
    </source>
</evidence>
<dbReference type="GO" id="GO:0030246">
    <property type="term" value="F:carbohydrate binding"/>
    <property type="evidence" value="ECO:0007669"/>
    <property type="project" value="InterPro"/>
</dbReference>
<dbReference type="PANTHER" id="PTHR13460">
    <property type="match status" value="1"/>
</dbReference>
<keyword evidence="9" id="KW-0119">Carbohydrate metabolism</keyword>
<keyword evidence="3 10" id="KW-0812">Transmembrane</keyword>
<name>A0A1J4MRW0_9CRYT</name>
<evidence type="ECO:0000256" key="8">
    <source>
        <dbReference type="ARBA" id="ARBA00023180"/>
    </source>
</evidence>
<evidence type="ECO:0000256" key="2">
    <source>
        <dbReference type="ARBA" id="ARBA00009141"/>
    </source>
</evidence>
<accession>A0A1J4MRW0</accession>
<evidence type="ECO:0000256" key="6">
    <source>
        <dbReference type="ARBA" id="ARBA00022989"/>
    </source>
</evidence>
<keyword evidence="14" id="KW-1185">Reference proteome</keyword>
<evidence type="ECO:0000256" key="9">
    <source>
        <dbReference type="ARBA" id="ARBA00023277"/>
    </source>
</evidence>